<evidence type="ECO:0000313" key="2">
    <source>
        <dbReference type="EMBL" id="NKY21498.1"/>
    </source>
</evidence>
<protein>
    <submittedName>
        <fullName evidence="2">Uncharacterized protein</fullName>
    </submittedName>
</protein>
<keyword evidence="3" id="KW-1185">Reference proteome</keyword>
<proteinExistence type="predicted"/>
<sequence>MESTLRRVGVPEHEVEETQDVDRGDAWDPALRVVEGEVRRRVAGGTRARVEVETQLASQQDVRAAVIQLDGILQRLLREEGGVHVVGARHVREPMTDNLSLHRDVIGDLDEAAIEQDSGVRPGPDPGQVLVNTWVIMGEQEAYVSHVRHETDALHPGPILKR</sequence>
<reference evidence="2 3" key="1">
    <citation type="submission" date="2020-04" db="EMBL/GenBank/DDBJ databases">
        <title>MicrobeNet Type strains.</title>
        <authorList>
            <person name="Nicholson A.C."/>
        </authorList>
    </citation>
    <scope>NUCLEOTIDE SEQUENCE [LARGE SCALE GENOMIC DNA]</scope>
    <source>
        <strain evidence="2 3">ATCC BAA-788</strain>
    </source>
</reference>
<dbReference type="AlphaFoldDB" id="A0A7X6KST2"/>
<dbReference type="Proteomes" id="UP000581206">
    <property type="component" value="Unassembled WGS sequence"/>
</dbReference>
<organism evidence="2 3">
    <name type="scientific">Cellulomonas denverensis</name>
    <dbReference type="NCBI Taxonomy" id="264297"/>
    <lineage>
        <taxon>Bacteria</taxon>
        <taxon>Bacillati</taxon>
        <taxon>Actinomycetota</taxon>
        <taxon>Actinomycetes</taxon>
        <taxon>Micrococcales</taxon>
        <taxon>Cellulomonadaceae</taxon>
        <taxon>Cellulomonas</taxon>
    </lineage>
</organism>
<accession>A0A7X6KST2</accession>
<evidence type="ECO:0000313" key="3">
    <source>
        <dbReference type="Proteomes" id="UP000581206"/>
    </source>
</evidence>
<feature type="region of interest" description="Disordered" evidence="1">
    <location>
        <begin position="1"/>
        <end position="20"/>
    </location>
</feature>
<evidence type="ECO:0000256" key="1">
    <source>
        <dbReference type="SAM" id="MobiDB-lite"/>
    </source>
</evidence>
<dbReference type="EMBL" id="JAAXOX010000001">
    <property type="protein sequence ID" value="NKY21498.1"/>
    <property type="molecule type" value="Genomic_DNA"/>
</dbReference>
<gene>
    <name evidence="2" type="ORF">HGA03_02325</name>
</gene>
<name>A0A7X6KST2_9CELL</name>
<comment type="caution">
    <text evidence="2">The sequence shown here is derived from an EMBL/GenBank/DDBJ whole genome shotgun (WGS) entry which is preliminary data.</text>
</comment>